<dbReference type="Pfam" id="PF12671">
    <property type="entry name" value="Amidase_6"/>
    <property type="match status" value="1"/>
</dbReference>
<name>A0ABT8VKS4_9BACL</name>
<evidence type="ECO:0000259" key="2">
    <source>
        <dbReference type="Pfam" id="PF12671"/>
    </source>
</evidence>
<evidence type="ECO:0000313" key="3">
    <source>
        <dbReference type="EMBL" id="MDO3681584.1"/>
    </source>
</evidence>
<dbReference type="PANTHER" id="PTHR40032">
    <property type="entry name" value="EXPORTED PROTEIN-RELATED"/>
    <property type="match status" value="1"/>
</dbReference>
<reference evidence="3" key="1">
    <citation type="submission" date="2023-07" db="EMBL/GenBank/DDBJ databases">
        <authorList>
            <person name="Aktuganov G."/>
            <person name="Boyko T."/>
            <person name="Delegan Y."/>
            <person name="Galimzianova N."/>
            <person name="Gilvanova E."/>
            <person name="Korobov V."/>
            <person name="Kuzmina L."/>
            <person name="Melentiev A."/>
            <person name="Milman P."/>
            <person name="Ryabova A."/>
            <person name="Stupak E."/>
            <person name="Yasakov T."/>
            <person name="Zharikova N."/>
            <person name="Zhurenko E."/>
        </authorList>
    </citation>
    <scope>NUCLEOTIDE SEQUENCE</scope>
    <source>
        <strain evidence="3">IB-739</strain>
    </source>
</reference>
<sequence length="313" mass="35964">MLSPFSSTANGNLVGEEQQKKDPQKIEKFLLDYASKKISGTNSNNISNNSAEDEKHLTAESYDFYVFLNDLFWETDQNLKNSPDYRSIMEYAYEKVTEKTRNALPIDDKMAKKNLENDAAKKDNVQPFNSYYNRQQVVNYARNWVSPGNQKRNLVEYPTFDLDCTNFASQAWVAGGNVQRKPSNIPNNYYSTSDYWYSIVKQTSPITGLPTLFGWSTSWSVVDDFQDYWRKRGQSVISASHSNLNTIISNAEIGDIVQFKSYNSPRPTHSMVVTKKENGTLYLTYHSGPNNNDVLDNDIKNIEAKETWYLVKF</sequence>
<feature type="domain" description="Putative amidase" evidence="2">
    <location>
        <begin position="132"/>
        <end position="300"/>
    </location>
</feature>
<protein>
    <submittedName>
        <fullName evidence="3">DUF1175 family protein</fullName>
    </submittedName>
</protein>
<evidence type="ECO:0000256" key="1">
    <source>
        <dbReference type="SAM" id="MobiDB-lite"/>
    </source>
</evidence>
<accession>A0ABT8VKS4</accession>
<feature type="compositionally biased region" description="Polar residues" evidence="1">
    <location>
        <begin position="1"/>
        <end position="11"/>
    </location>
</feature>
<keyword evidence="4" id="KW-1185">Reference proteome</keyword>
<gene>
    <name evidence="3" type="ORF">Q3C12_31825</name>
</gene>
<dbReference type="RefSeq" id="WP_302881289.1">
    <property type="nucleotide sequence ID" value="NZ_JAUMKJ010000070.1"/>
</dbReference>
<organism evidence="3 4">
    <name type="scientific">Paenibacillus ehimensis</name>
    <dbReference type="NCBI Taxonomy" id="79264"/>
    <lineage>
        <taxon>Bacteria</taxon>
        <taxon>Bacillati</taxon>
        <taxon>Bacillota</taxon>
        <taxon>Bacilli</taxon>
        <taxon>Bacillales</taxon>
        <taxon>Paenibacillaceae</taxon>
        <taxon>Paenibacillus</taxon>
    </lineage>
</organism>
<dbReference type="PANTHER" id="PTHR40032:SF1">
    <property type="entry name" value="EXPORTED PROTEIN"/>
    <property type="match status" value="1"/>
</dbReference>
<feature type="region of interest" description="Disordered" evidence="1">
    <location>
        <begin position="1"/>
        <end position="25"/>
    </location>
</feature>
<dbReference type="Proteomes" id="UP001168883">
    <property type="component" value="Unassembled WGS sequence"/>
</dbReference>
<proteinExistence type="predicted"/>
<evidence type="ECO:0000313" key="4">
    <source>
        <dbReference type="Proteomes" id="UP001168883"/>
    </source>
</evidence>
<dbReference type="InterPro" id="IPR024301">
    <property type="entry name" value="Amidase_6"/>
</dbReference>
<comment type="caution">
    <text evidence="3">The sequence shown here is derived from an EMBL/GenBank/DDBJ whole genome shotgun (WGS) entry which is preliminary data.</text>
</comment>
<dbReference type="EMBL" id="JAUMKJ010000070">
    <property type="protein sequence ID" value="MDO3681584.1"/>
    <property type="molecule type" value="Genomic_DNA"/>
</dbReference>